<dbReference type="InParanoid" id="M4DMV8"/>
<evidence type="ECO:0000313" key="2">
    <source>
        <dbReference type="Proteomes" id="UP000011750"/>
    </source>
</evidence>
<name>M4DMV8_BRACM</name>
<reference evidence="1 2" key="1">
    <citation type="journal article" date="2011" name="Nat. Genet.">
        <title>The genome of the mesopolyploid crop species Brassica rapa.</title>
        <authorList>
            <consortium name="Brassica rapa Genome Sequencing Project Consortium"/>
            <person name="Wang X."/>
            <person name="Wang H."/>
            <person name="Wang J."/>
            <person name="Sun R."/>
            <person name="Wu J."/>
            <person name="Liu S."/>
            <person name="Bai Y."/>
            <person name="Mun J.H."/>
            <person name="Bancroft I."/>
            <person name="Cheng F."/>
            <person name="Huang S."/>
            <person name="Li X."/>
            <person name="Hua W."/>
            <person name="Wang J."/>
            <person name="Wang X."/>
            <person name="Freeling M."/>
            <person name="Pires J.C."/>
            <person name="Paterson A.H."/>
            <person name="Chalhoub B."/>
            <person name="Wang B."/>
            <person name="Hayward A."/>
            <person name="Sharpe A.G."/>
            <person name="Park B.S."/>
            <person name="Weisshaar B."/>
            <person name="Liu B."/>
            <person name="Li B."/>
            <person name="Liu B."/>
            <person name="Tong C."/>
            <person name="Song C."/>
            <person name="Duran C."/>
            <person name="Peng C."/>
            <person name="Geng C."/>
            <person name="Koh C."/>
            <person name="Lin C."/>
            <person name="Edwards D."/>
            <person name="Mu D."/>
            <person name="Shen D."/>
            <person name="Soumpourou E."/>
            <person name="Li F."/>
            <person name="Fraser F."/>
            <person name="Conant G."/>
            <person name="Lassalle G."/>
            <person name="King G.J."/>
            <person name="Bonnema G."/>
            <person name="Tang H."/>
            <person name="Wang H."/>
            <person name="Belcram H."/>
            <person name="Zhou H."/>
            <person name="Hirakawa H."/>
            <person name="Abe H."/>
            <person name="Guo H."/>
            <person name="Wang H."/>
            <person name="Jin H."/>
            <person name="Parkin I.A."/>
            <person name="Batley J."/>
            <person name="Kim J.S."/>
            <person name="Just J."/>
            <person name="Li J."/>
            <person name="Xu J."/>
            <person name="Deng J."/>
            <person name="Kim J.A."/>
            <person name="Li J."/>
            <person name="Yu J."/>
            <person name="Meng J."/>
            <person name="Wang J."/>
            <person name="Min J."/>
            <person name="Poulain J."/>
            <person name="Wang J."/>
            <person name="Hatakeyama K."/>
            <person name="Wu K."/>
            <person name="Wang L."/>
            <person name="Fang L."/>
            <person name="Trick M."/>
            <person name="Links M.G."/>
            <person name="Zhao M."/>
            <person name="Jin M."/>
            <person name="Ramchiary N."/>
            <person name="Drou N."/>
            <person name="Berkman P.J."/>
            <person name="Cai Q."/>
            <person name="Huang Q."/>
            <person name="Li R."/>
            <person name="Tabata S."/>
            <person name="Cheng S."/>
            <person name="Zhang S."/>
            <person name="Zhang S."/>
            <person name="Huang S."/>
            <person name="Sato S."/>
            <person name="Sun S."/>
            <person name="Kwon S.J."/>
            <person name="Choi S.R."/>
            <person name="Lee T.H."/>
            <person name="Fan W."/>
            <person name="Zhao X."/>
            <person name="Tan X."/>
            <person name="Xu X."/>
            <person name="Wang Y."/>
            <person name="Qiu Y."/>
            <person name="Yin Y."/>
            <person name="Li Y."/>
            <person name="Du Y."/>
            <person name="Liao Y."/>
            <person name="Lim Y."/>
            <person name="Narusaka Y."/>
            <person name="Wang Y."/>
            <person name="Wang Z."/>
            <person name="Li Z."/>
            <person name="Wang Z."/>
            <person name="Xiong Z."/>
            <person name="Zhang Z."/>
        </authorList>
    </citation>
    <scope>NUCLEOTIDE SEQUENCE [LARGE SCALE GENOMIC DNA]</scope>
    <source>
        <strain evidence="1 2">cv. Chiifu-401-42</strain>
    </source>
</reference>
<evidence type="ECO:0000313" key="1">
    <source>
        <dbReference type="EnsemblPlants" id="Bra017845.1-P"/>
    </source>
</evidence>
<proteinExistence type="predicted"/>
<protein>
    <submittedName>
        <fullName evidence="1">Uncharacterized protein</fullName>
    </submittedName>
</protein>
<organism evidence="1 2">
    <name type="scientific">Brassica campestris</name>
    <name type="common">Field mustard</name>
    <dbReference type="NCBI Taxonomy" id="3711"/>
    <lineage>
        <taxon>Eukaryota</taxon>
        <taxon>Viridiplantae</taxon>
        <taxon>Streptophyta</taxon>
        <taxon>Embryophyta</taxon>
        <taxon>Tracheophyta</taxon>
        <taxon>Spermatophyta</taxon>
        <taxon>Magnoliopsida</taxon>
        <taxon>eudicotyledons</taxon>
        <taxon>Gunneridae</taxon>
        <taxon>Pentapetalae</taxon>
        <taxon>rosids</taxon>
        <taxon>malvids</taxon>
        <taxon>Brassicales</taxon>
        <taxon>Brassicaceae</taxon>
        <taxon>Brassiceae</taxon>
        <taxon>Brassica</taxon>
    </lineage>
</organism>
<dbReference type="AlphaFoldDB" id="M4DMV8"/>
<dbReference type="EnsemblPlants" id="Bra017845.1">
    <property type="protein sequence ID" value="Bra017845.1-P"/>
    <property type="gene ID" value="Bra017845"/>
</dbReference>
<dbReference type="Gramene" id="Bra017845.1">
    <property type="protein sequence ID" value="Bra017845.1-P"/>
    <property type="gene ID" value="Bra017845"/>
</dbReference>
<reference evidence="1" key="3">
    <citation type="submission" date="2023-03" db="UniProtKB">
        <authorList>
            <consortium name="EnsemblPlants"/>
        </authorList>
    </citation>
    <scope>IDENTIFICATION</scope>
    <source>
        <strain evidence="1">cv. Chiifu-401-42</strain>
    </source>
</reference>
<reference evidence="1 2" key="2">
    <citation type="journal article" date="2018" name="Hortic Res">
        <title>Improved Brassica rapa reference genome by single-molecule sequencing and chromosome conformation capture technologies.</title>
        <authorList>
            <person name="Zhang L."/>
            <person name="Cai X."/>
            <person name="Wu J."/>
            <person name="Liu M."/>
            <person name="Grob S."/>
            <person name="Cheng F."/>
            <person name="Liang J."/>
            <person name="Cai C."/>
            <person name="Liu Z."/>
            <person name="Liu B."/>
            <person name="Wang F."/>
            <person name="Li S."/>
            <person name="Liu F."/>
            <person name="Li X."/>
            <person name="Cheng L."/>
            <person name="Yang W."/>
            <person name="Li M.H."/>
            <person name="Grossniklaus U."/>
            <person name="Zheng H."/>
            <person name="Wang X."/>
        </authorList>
    </citation>
    <scope>NUCLEOTIDE SEQUENCE [LARGE SCALE GENOMIC DNA]</scope>
    <source>
        <strain evidence="1 2">cv. Chiifu-401-42</strain>
    </source>
</reference>
<sequence length="122" mass="13742">MGLMRSVFVKLQSPVLLLFDDNQVLCLDKPIRNSCLNSYKLPEEIGMVSPSCLVFILNMEVKKKWSVISLSSSLVFLSQSLRLKGDQKYSENLRSTIIDRVISGRLRSGVSQPLFVFIGDCL</sequence>
<dbReference type="Proteomes" id="UP000011750">
    <property type="component" value="Chromosome A03"/>
</dbReference>
<keyword evidence="2" id="KW-1185">Reference proteome</keyword>
<accession>M4DMV8</accession>
<dbReference type="HOGENOM" id="CLU_2029969_0_0_1"/>